<protein>
    <submittedName>
        <fullName evidence="2">Glutathione synthetase</fullName>
    </submittedName>
</protein>
<dbReference type="InterPro" id="IPR053191">
    <property type="entry name" value="DcsG_Biosynth_Enzyme"/>
</dbReference>
<proteinExistence type="predicted"/>
<accession>A0AAP2CGC8</accession>
<sequence length="294" mass="33530">MKIGVVTCQSLGNYNNNAESEDAIVSELLAAEGFDFKFEVWSDPAVNWNQYTHLVVKSPWDYFDRYLEFKNWCENMIVSGIPVFNDLKTVLWNSDKKYLQEIQGKGHRIIPTRFLKQNQPVHIEPMFDEFATDNLIFKPSISGGAKNTLRLIKGSTHSLSDSLNELVKNEDFLLQPFIPEIIAEGEYSLIFFNGKFSHAVLKSPKEGDFRVQHFFGGKISSIQPSDSLMDSATKIVEDFAKDCLYARVDGVLIEGVFYLMELELIEPYLFLFTHPEAKKNYMAALKEKLAIGSI</sequence>
<dbReference type="GO" id="GO:0004363">
    <property type="term" value="F:glutathione synthase activity"/>
    <property type="evidence" value="ECO:0007669"/>
    <property type="project" value="InterPro"/>
</dbReference>
<dbReference type="PANTHER" id="PTHR39217">
    <property type="match status" value="1"/>
</dbReference>
<name>A0AAP2CGC8_9BACT</name>
<keyword evidence="3" id="KW-1185">Reference proteome</keyword>
<feature type="domain" description="Prokaryotic glutathione synthetase ATP-binding" evidence="1">
    <location>
        <begin position="132"/>
        <end position="242"/>
    </location>
</feature>
<dbReference type="Pfam" id="PF02955">
    <property type="entry name" value="GSH-S_ATP"/>
    <property type="match status" value="1"/>
</dbReference>
<evidence type="ECO:0000259" key="1">
    <source>
        <dbReference type="Pfam" id="PF02955"/>
    </source>
</evidence>
<dbReference type="SUPFAM" id="SSF56059">
    <property type="entry name" value="Glutathione synthetase ATP-binding domain-like"/>
    <property type="match status" value="1"/>
</dbReference>
<dbReference type="PANTHER" id="PTHR39217:SF1">
    <property type="entry name" value="GLUTATHIONE SYNTHETASE"/>
    <property type="match status" value="1"/>
</dbReference>
<evidence type="ECO:0000313" key="3">
    <source>
        <dbReference type="Proteomes" id="UP001319104"/>
    </source>
</evidence>
<evidence type="ECO:0000313" key="2">
    <source>
        <dbReference type="EMBL" id="MBS9523089.1"/>
    </source>
</evidence>
<gene>
    <name evidence="2" type="ORF">KI659_03575</name>
</gene>
<dbReference type="AlphaFoldDB" id="A0AAP2CGC8"/>
<dbReference type="Gene3D" id="3.30.470.20">
    <property type="entry name" value="ATP-grasp fold, B domain"/>
    <property type="match status" value="1"/>
</dbReference>
<organism evidence="2 3">
    <name type="scientific">Litoribacter ruber</name>
    <dbReference type="NCBI Taxonomy" id="702568"/>
    <lineage>
        <taxon>Bacteria</taxon>
        <taxon>Pseudomonadati</taxon>
        <taxon>Bacteroidota</taxon>
        <taxon>Cytophagia</taxon>
        <taxon>Cytophagales</taxon>
        <taxon>Cyclobacteriaceae</taxon>
        <taxon>Litoribacter</taxon>
    </lineage>
</organism>
<reference evidence="2 3" key="1">
    <citation type="submission" date="2021-05" db="EMBL/GenBank/DDBJ databases">
        <authorList>
            <person name="Zhang Z.D."/>
            <person name="Osman G."/>
        </authorList>
    </citation>
    <scope>NUCLEOTIDE SEQUENCE [LARGE SCALE GENOMIC DNA]</scope>
    <source>
        <strain evidence="2 3">KCTC 32217</strain>
    </source>
</reference>
<dbReference type="EMBL" id="JAHCMY010000001">
    <property type="protein sequence ID" value="MBS9523089.1"/>
    <property type="molecule type" value="Genomic_DNA"/>
</dbReference>
<comment type="caution">
    <text evidence="2">The sequence shown here is derived from an EMBL/GenBank/DDBJ whole genome shotgun (WGS) entry which is preliminary data.</text>
</comment>
<dbReference type="GO" id="GO:0005524">
    <property type="term" value="F:ATP binding"/>
    <property type="evidence" value="ECO:0007669"/>
    <property type="project" value="InterPro"/>
</dbReference>
<dbReference type="InterPro" id="IPR004218">
    <property type="entry name" value="GSHS_ATP-bd"/>
</dbReference>
<dbReference type="Proteomes" id="UP001319104">
    <property type="component" value="Unassembled WGS sequence"/>
</dbReference>